<dbReference type="RefSeq" id="WP_148134721.1">
    <property type="nucleotide sequence ID" value="NZ_CP017634.1"/>
</dbReference>
<dbReference type="InterPro" id="IPR029063">
    <property type="entry name" value="SAM-dependent_MTases_sf"/>
</dbReference>
<reference evidence="3 4" key="1">
    <citation type="submission" date="2016-10" db="EMBL/GenBank/DDBJ databases">
        <title>Complete Genome Sequence of Peptococcaceae strain DCMF.</title>
        <authorList>
            <person name="Edwards R.J."/>
            <person name="Holland S.I."/>
            <person name="Deshpande N.P."/>
            <person name="Wong Y.K."/>
            <person name="Ertan H."/>
            <person name="Manefield M."/>
            <person name="Russell T.L."/>
            <person name="Lee M.J."/>
        </authorList>
    </citation>
    <scope>NUCLEOTIDE SEQUENCE [LARGE SCALE GENOMIC DNA]</scope>
    <source>
        <strain evidence="3 4">DCMF</strain>
    </source>
</reference>
<dbReference type="Proteomes" id="UP000323521">
    <property type="component" value="Chromosome"/>
</dbReference>
<evidence type="ECO:0000256" key="1">
    <source>
        <dbReference type="ARBA" id="ARBA00022679"/>
    </source>
</evidence>
<dbReference type="KEGG" id="fwa:DCMF_12375"/>
<dbReference type="CDD" id="cd02440">
    <property type="entry name" value="AdoMet_MTases"/>
    <property type="match status" value="1"/>
</dbReference>
<accession>A0A3G1KSR1</accession>
<dbReference type="AlphaFoldDB" id="A0A3G1KSR1"/>
<dbReference type="EMBL" id="CP017634">
    <property type="protein sequence ID" value="ATW25467.1"/>
    <property type="molecule type" value="Genomic_DNA"/>
</dbReference>
<keyword evidence="1" id="KW-0808">Transferase</keyword>
<organism evidence="3 4">
    <name type="scientific">Formimonas warabiya</name>
    <dbReference type="NCBI Taxonomy" id="1761012"/>
    <lineage>
        <taxon>Bacteria</taxon>
        <taxon>Bacillati</taxon>
        <taxon>Bacillota</taxon>
        <taxon>Clostridia</taxon>
        <taxon>Eubacteriales</taxon>
        <taxon>Peptococcaceae</taxon>
        <taxon>Candidatus Formimonas</taxon>
    </lineage>
</organism>
<evidence type="ECO:0000259" key="2">
    <source>
        <dbReference type="Pfam" id="PF13649"/>
    </source>
</evidence>
<evidence type="ECO:0000313" key="3">
    <source>
        <dbReference type="EMBL" id="ATW25467.1"/>
    </source>
</evidence>
<dbReference type="Pfam" id="PF13649">
    <property type="entry name" value="Methyltransf_25"/>
    <property type="match status" value="1"/>
</dbReference>
<keyword evidence="4" id="KW-1185">Reference proteome</keyword>
<dbReference type="Gene3D" id="2.20.25.110">
    <property type="entry name" value="S-adenosyl-L-methionine-dependent methyltransferases"/>
    <property type="match status" value="1"/>
</dbReference>
<name>A0A3G1KSR1_FORW1</name>
<proteinExistence type="predicted"/>
<gene>
    <name evidence="3" type="ORF">DCMF_12375</name>
</gene>
<dbReference type="OrthoDB" id="9811589at2"/>
<dbReference type="InterPro" id="IPR041698">
    <property type="entry name" value="Methyltransf_25"/>
</dbReference>
<dbReference type="SUPFAM" id="SSF53335">
    <property type="entry name" value="S-adenosyl-L-methionine-dependent methyltransferases"/>
    <property type="match status" value="1"/>
</dbReference>
<feature type="domain" description="Methyltransferase" evidence="2">
    <location>
        <begin position="40"/>
        <end position="135"/>
    </location>
</feature>
<dbReference type="PANTHER" id="PTHR43861">
    <property type="entry name" value="TRANS-ACONITATE 2-METHYLTRANSFERASE-RELATED"/>
    <property type="match status" value="1"/>
</dbReference>
<protein>
    <recommendedName>
        <fullName evidence="2">Methyltransferase domain-containing protein</fullName>
    </recommendedName>
</protein>
<sequence length="250" mass="28835">MTYHAMASVYDRLMGHVDYGQWVDGLEYRWRQMGTLPRTVLDAGCGTGSVLLHLVRRHYQVYGIDNSAEMLAVCQDKLFQENLPAQLLEMDIRQIRLPGGVDAVICLCDTLNYLTEEKDLARCFKSIFRALKPGGSFIFDLRTPYYYQAVLADNQWVQQEDDVVLIWENDFSHSPIMRIDLTFFVKQGNGLFRRYVEEHQQKCYSIETIRELAEKTGFALNHIGGDLLGTSLDLSKDERMYFAVRKPINA</sequence>
<evidence type="ECO:0000313" key="4">
    <source>
        <dbReference type="Proteomes" id="UP000323521"/>
    </source>
</evidence>
<dbReference type="GO" id="GO:0016740">
    <property type="term" value="F:transferase activity"/>
    <property type="evidence" value="ECO:0007669"/>
    <property type="project" value="UniProtKB-KW"/>
</dbReference>
<dbReference type="Gene3D" id="3.40.50.150">
    <property type="entry name" value="Vaccinia Virus protein VP39"/>
    <property type="match status" value="1"/>
</dbReference>